<dbReference type="EMBL" id="CP097510">
    <property type="protein sequence ID" value="URE26485.1"/>
    <property type="molecule type" value="Genomic_DNA"/>
</dbReference>
<gene>
    <name evidence="1" type="ORF">MUK42_16993</name>
</gene>
<proteinExistence type="predicted"/>
<dbReference type="Proteomes" id="UP001055439">
    <property type="component" value="Chromosome 8"/>
</dbReference>
<keyword evidence="2" id="KW-1185">Reference proteome</keyword>
<organism evidence="1 2">
    <name type="scientific">Musa troglodytarum</name>
    <name type="common">fe'i banana</name>
    <dbReference type="NCBI Taxonomy" id="320322"/>
    <lineage>
        <taxon>Eukaryota</taxon>
        <taxon>Viridiplantae</taxon>
        <taxon>Streptophyta</taxon>
        <taxon>Embryophyta</taxon>
        <taxon>Tracheophyta</taxon>
        <taxon>Spermatophyta</taxon>
        <taxon>Magnoliopsida</taxon>
        <taxon>Liliopsida</taxon>
        <taxon>Zingiberales</taxon>
        <taxon>Musaceae</taxon>
        <taxon>Musa</taxon>
    </lineage>
</organism>
<reference evidence="1" key="1">
    <citation type="submission" date="2022-05" db="EMBL/GenBank/DDBJ databases">
        <title>The Musa troglodytarum L. genome provides insights into the mechanism of non-climacteric behaviour and enrichment of carotenoids.</title>
        <authorList>
            <person name="Wang J."/>
        </authorList>
    </citation>
    <scope>NUCLEOTIDE SEQUENCE</scope>
    <source>
        <tissue evidence="1">Leaf</tissue>
    </source>
</reference>
<name>A0A9E7H478_9LILI</name>
<sequence length="71" mass="8577">MLKKRNLRRPPSHLLKERGVCKKRRLITKLVLSWITRRRPQWFPKGEHTQDDGASRKGIFTLLHIYIYSHN</sequence>
<dbReference type="OrthoDB" id="691424at2759"/>
<evidence type="ECO:0000313" key="2">
    <source>
        <dbReference type="Proteomes" id="UP001055439"/>
    </source>
</evidence>
<accession>A0A9E7H478</accession>
<protein>
    <submittedName>
        <fullName evidence="1">Plant-specific domain TIGR01615 family protein</fullName>
    </submittedName>
</protein>
<evidence type="ECO:0000313" key="1">
    <source>
        <dbReference type="EMBL" id="URE26485.1"/>
    </source>
</evidence>
<dbReference type="AlphaFoldDB" id="A0A9E7H478"/>